<evidence type="ECO:0000256" key="7">
    <source>
        <dbReference type="ARBA" id="ARBA00022643"/>
    </source>
</evidence>
<evidence type="ECO:0000256" key="22">
    <source>
        <dbReference type="ARBA" id="ARBA00066483"/>
    </source>
</evidence>
<comment type="function">
    <text evidence="2">Catalyzes the synthesis of dihydrouridine, a modified base found in the D-loop of most tRNAs.</text>
</comment>
<dbReference type="Gene3D" id="1.20.5.110">
    <property type="match status" value="1"/>
</dbReference>
<feature type="domain" description="BAP29/BAP31 transmembrane" evidence="28">
    <location>
        <begin position="260"/>
        <end position="394"/>
    </location>
</feature>
<evidence type="ECO:0000256" key="16">
    <source>
        <dbReference type="ARBA" id="ARBA00023136"/>
    </source>
</evidence>
<keyword evidence="13 26" id="KW-1133">Transmembrane helix</keyword>
<keyword evidence="5" id="KW-0813">Transport</keyword>
<comment type="catalytic activity">
    <reaction evidence="20">
        <text>5,6-dihydrouridine(20a) in tRNA + NADP(+) = uridine(20a) in tRNA + NADPH + H(+)</text>
        <dbReference type="Rhea" id="RHEA:53344"/>
        <dbReference type="Rhea" id="RHEA-COMP:13535"/>
        <dbReference type="Rhea" id="RHEA-COMP:13536"/>
        <dbReference type="ChEBI" id="CHEBI:15378"/>
        <dbReference type="ChEBI" id="CHEBI:57783"/>
        <dbReference type="ChEBI" id="CHEBI:58349"/>
        <dbReference type="ChEBI" id="CHEBI:65315"/>
        <dbReference type="ChEBI" id="CHEBI:74443"/>
        <dbReference type="EC" id="1.3.1.90"/>
    </reaction>
    <physiologicalReaction direction="right-to-left" evidence="20">
        <dbReference type="Rhea" id="RHEA:53346"/>
    </physiologicalReaction>
</comment>
<dbReference type="AlphaFoldDB" id="A0A9Q0DN04"/>
<dbReference type="InterPro" id="IPR041672">
    <property type="entry name" value="Bap31/Bap29_C"/>
</dbReference>
<dbReference type="GO" id="GO:0050660">
    <property type="term" value="F:flavin adenine dinucleotide binding"/>
    <property type="evidence" value="ECO:0007669"/>
    <property type="project" value="InterPro"/>
</dbReference>
<comment type="subcellular location">
    <subcellularLocation>
        <location evidence="3">Endoplasmic reticulum membrane</location>
        <topology evidence="3">Multi-pass membrane protein</topology>
    </subcellularLocation>
</comment>
<dbReference type="InterPro" id="IPR040463">
    <property type="entry name" value="BAP29/BAP31_N"/>
</dbReference>
<proteinExistence type="inferred from homology"/>
<evidence type="ECO:0000256" key="13">
    <source>
        <dbReference type="ARBA" id="ARBA00022989"/>
    </source>
</evidence>
<keyword evidence="15" id="KW-0175">Coiled coil</keyword>
<comment type="catalytic activity">
    <reaction evidence="18">
        <text>5,6-dihydrouridine(20a) in tRNA + NAD(+) = uridine(20a) in tRNA + NADH + H(+)</text>
        <dbReference type="Rhea" id="RHEA:53348"/>
        <dbReference type="Rhea" id="RHEA-COMP:13535"/>
        <dbReference type="Rhea" id="RHEA-COMP:13536"/>
        <dbReference type="ChEBI" id="CHEBI:15378"/>
        <dbReference type="ChEBI" id="CHEBI:57540"/>
        <dbReference type="ChEBI" id="CHEBI:57945"/>
        <dbReference type="ChEBI" id="CHEBI:65315"/>
        <dbReference type="ChEBI" id="CHEBI:74443"/>
        <dbReference type="EC" id="1.3.1.90"/>
    </reaction>
    <physiologicalReaction direction="right-to-left" evidence="18">
        <dbReference type="Rhea" id="RHEA:53350"/>
    </physiologicalReaction>
</comment>
<evidence type="ECO:0000256" key="11">
    <source>
        <dbReference type="ARBA" id="ARBA00022824"/>
    </source>
</evidence>
<keyword evidence="9" id="KW-0819">tRNA processing</keyword>
<dbReference type="PANTHER" id="PTHR11082">
    <property type="entry name" value="TRNA-DIHYDROURIDINE SYNTHASE"/>
    <property type="match status" value="1"/>
</dbReference>
<keyword evidence="14" id="KW-0560">Oxidoreductase</keyword>
<evidence type="ECO:0000256" key="25">
    <source>
        <dbReference type="SAM" id="MobiDB-lite"/>
    </source>
</evidence>
<dbReference type="GO" id="GO:0005789">
    <property type="term" value="C:endoplasmic reticulum membrane"/>
    <property type="evidence" value="ECO:0007669"/>
    <property type="project" value="UniProtKB-SubCell"/>
</dbReference>
<comment type="catalytic activity">
    <reaction evidence="17">
        <text>5,6-dihydrouridine(20b) in tRNA + NADP(+) = uridine(20b) in tRNA + NADPH + H(+)</text>
        <dbReference type="Rhea" id="RHEA:53356"/>
        <dbReference type="Rhea" id="RHEA-COMP:13537"/>
        <dbReference type="Rhea" id="RHEA-COMP:13538"/>
        <dbReference type="ChEBI" id="CHEBI:15378"/>
        <dbReference type="ChEBI" id="CHEBI:57783"/>
        <dbReference type="ChEBI" id="CHEBI:58349"/>
        <dbReference type="ChEBI" id="CHEBI:65315"/>
        <dbReference type="ChEBI" id="CHEBI:74443"/>
        <dbReference type="EC" id="1.3.1.90"/>
    </reaction>
    <physiologicalReaction direction="right-to-left" evidence="17">
        <dbReference type="Rhea" id="RHEA:53358"/>
    </physiologicalReaction>
</comment>
<evidence type="ECO:0000256" key="10">
    <source>
        <dbReference type="ARBA" id="ARBA00022703"/>
    </source>
</evidence>
<evidence type="ECO:0000256" key="6">
    <source>
        <dbReference type="ARBA" id="ARBA00022630"/>
    </source>
</evidence>
<gene>
    <name evidence="30" type="ORF">NHX12_009193</name>
</gene>
<dbReference type="InterPro" id="IPR035587">
    <property type="entry name" value="DUS-like_FMN-bd"/>
</dbReference>
<comment type="catalytic activity">
    <reaction evidence="19">
        <text>5,6-dihydrouridine(20b) in tRNA + NAD(+) = uridine(20b) in tRNA + NADH + H(+)</text>
        <dbReference type="Rhea" id="RHEA:53352"/>
        <dbReference type="Rhea" id="RHEA-COMP:13537"/>
        <dbReference type="Rhea" id="RHEA-COMP:13538"/>
        <dbReference type="ChEBI" id="CHEBI:15378"/>
        <dbReference type="ChEBI" id="CHEBI:57540"/>
        <dbReference type="ChEBI" id="CHEBI:57945"/>
        <dbReference type="ChEBI" id="CHEBI:65315"/>
        <dbReference type="ChEBI" id="CHEBI:74443"/>
        <dbReference type="EC" id="1.3.1.90"/>
    </reaction>
    <physiologicalReaction direction="right-to-left" evidence="19">
        <dbReference type="Rhea" id="RHEA:53354"/>
    </physiologicalReaction>
</comment>
<dbReference type="CDD" id="cd02801">
    <property type="entry name" value="DUS_like_FMN"/>
    <property type="match status" value="1"/>
</dbReference>
<dbReference type="Gene3D" id="3.20.20.70">
    <property type="entry name" value="Aldolase class I"/>
    <property type="match status" value="1"/>
</dbReference>
<evidence type="ECO:0000313" key="31">
    <source>
        <dbReference type="Proteomes" id="UP001148018"/>
    </source>
</evidence>
<dbReference type="GO" id="GO:0006915">
    <property type="term" value="P:apoptotic process"/>
    <property type="evidence" value="ECO:0007669"/>
    <property type="project" value="UniProtKB-KW"/>
</dbReference>
<feature type="domain" description="Bap31/Bap29 cytoplasmic coiled-coil" evidence="29">
    <location>
        <begin position="440"/>
        <end position="496"/>
    </location>
</feature>
<keyword evidence="8 26" id="KW-0812">Transmembrane</keyword>
<dbReference type="Pfam" id="PF05529">
    <property type="entry name" value="Bap31"/>
    <property type="match status" value="1"/>
</dbReference>
<evidence type="ECO:0000256" key="5">
    <source>
        <dbReference type="ARBA" id="ARBA00022448"/>
    </source>
</evidence>
<evidence type="ECO:0000259" key="29">
    <source>
        <dbReference type="Pfam" id="PF18035"/>
    </source>
</evidence>
<evidence type="ECO:0000313" key="30">
    <source>
        <dbReference type="EMBL" id="KAJ3591247.1"/>
    </source>
</evidence>
<dbReference type="FunFam" id="1.20.5.110:FF:000011">
    <property type="entry name" value="B-cell receptor-associated protein 29"/>
    <property type="match status" value="1"/>
</dbReference>
<evidence type="ECO:0000259" key="27">
    <source>
        <dbReference type="Pfam" id="PF01207"/>
    </source>
</evidence>
<evidence type="ECO:0000256" key="24">
    <source>
        <dbReference type="ARBA" id="ARBA00075658"/>
    </source>
</evidence>
<dbReference type="OrthoDB" id="9977870at2759"/>
<evidence type="ECO:0000256" key="4">
    <source>
        <dbReference type="ARBA" id="ARBA00007956"/>
    </source>
</evidence>
<dbReference type="InterPro" id="IPR013785">
    <property type="entry name" value="Aldolase_TIM"/>
</dbReference>
<keyword evidence="31" id="KW-1185">Reference proteome</keyword>
<name>A0A9Q0DN04_9TELE</name>
<dbReference type="Pfam" id="PF18035">
    <property type="entry name" value="Bap31_Bap29_C"/>
    <property type="match status" value="1"/>
</dbReference>
<evidence type="ECO:0000256" key="1">
    <source>
        <dbReference type="ARBA" id="ARBA00001917"/>
    </source>
</evidence>
<feature type="transmembrane region" description="Helical" evidence="26">
    <location>
        <begin position="306"/>
        <end position="326"/>
    </location>
</feature>
<evidence type="ECO:0000256" key="15">
    <source>
        <dbReference type="ARBA" id="ARBA00023054"/>
    </source>
</evidence>
<feature type="domain" description="DUS-like FMN-binding" evidence="27">
    <location>
        <begin position="21"/>
        <end position="243"/>
    </location>
</feature>
<evidence type="ECO:0000256" key="12">
    <source>
        <dbReference type="ARBA" id="ARBA00022927"/>
    </source>
</evidence>
<evidence type="ECO:0000256" key="17">
    <source>
        <dbReference type="ARBA" id="ARBA00050434"/>
    </source>
</evidence>
<evidence type="ECO:0000256" key="9">
    <source>
        <dbReference type="ARBA" id="ARBA00022694"/>
    </source>
</evidence>
<accession>A0A9Q0DN04</accession>
<evidence type="ECO:0000256" key="8">
    <source>
        <dbReference type="ARBA" id="ARBA00022692"/>
    </source>
</evidence>
<feature type="region of interest" description="Disordered" evidence="25">
    <location>
        <begin position="448"/>
        <end position="471"/>
    </location>
</feature>
<evidence type="ECO:0000256" key="2">
    <source>
        <dbReference type="ARBA" id="ARBA00002468"/>
    </source>
</evidence>
<protein>
    <recommendedName>
        <fullName evidence="23">tRNA-dihydrouridine(20a/20b) synthase [NAD(P)+]-like</fullName>
        <ecNumber evidence="22">1.3.1.90</ecNumber>
    </recommendedName>
    <alternativeName>
        <fullName evidence="24">tRNA-dihydrouridine synthase 4-like</fullName>
    </alternativeName>
</protein>
<evidence type="ECO:0000256" key="18">
    <source>
        <dbReference type="ARBA" id="ARBA00051779"/>
    </source>
</evidence>
<dbReference type="Proteomes" id="UP001148018">
    <property type="component" value="Unassembled WGS sequence"/>
</dbReference>
<feature type="transmembrane region" description="Helical" evidence="26">
    <location>
        <begin position="264"/>
        <end position="286"/>
    </location>
</feature>
<dbReference type="Pfam" id="PF01207">
    <property type="entry name" value="Dus"/>
    <property type="match status" value="1"/>
</dbReference>
<comment type="similarity">
    <text evidence="4">Belongs to the BCAP29/BCAP31 family.</text>
</comment>
<keyword evidence="10" id="KW-0053">Apoptosis</keyword>
<organism evidence="30 31">
    <name type="scientific">Muraenolepis orangiensis</name>
    <name type="common">Patagonian moray cod</name>
    <dbReference type="NCBI Taxonomy" id="630683"/>
    <lineage>
        <taxon>Eukaryota</taxon>
        <taxon>Metazoa</taxon>
        <taxon>Chordata</taxon>
        <taxon>Craniata</taxon>
        <taxon>Vertebrata</taxon>
        <taxon>Euteleostomi</taxon>
        <taxon>Actinopterygii</taxon>
        <taxon>Neopterygii</taxon>
        <taxon>Teleostei</taxon>
        <taxon>Neoteleostei</taxon>
        <taxon>Acanthomorphata</taxon>
        <taxon>Zeiogadaria</taxon>
        <taxon>Gadariae</taxon>
        <taxon>Gadiformes</taxon>
        <taxon>Muraenolepidoidei</taxon>
        <taxon>Muraenolepididae</taxon>
        <taxon>Muraenolepis</taxon>
    </lineage>
</organism>
<keyword evidence="7" id="KW-0288">FMN</keyword>
<dbReference type="PROSITE" id="PS01136">
    <property type="entry name" value="UPF0034"/>
    <property type="match status" value="1"/>
</dbReference>
<dbReference type="SUPFAM" id="SSF51395">
    <property type="entry name" value="FMN-linked oxidoreductases"/>
    <property type="match status" value="1"/>
</dbReference>
<keyword evidence="12" id="KW-0653">Protein transport</keyword>
<evidence type="ECO:0000256" key="3">
    <source>
        <dbReference type="ARBA" id="ARBA00004477"/>
    </source>
</evidence>
<dbReference type="EMBL" id="JANIIK010000114">
    <property type="protein sequence ID" value="KAJ3591247.1"/>
    <property type="molecule type" value="Genomic_DNA"/>
</dbReference>
<keyword evidence="6" id="KW-0285">Flavoprotein</keyword>
<evidence type="ECO:0000256" key="19">
    <source>
        <dbReference type="ARBA" id="ARBA00051932"/>
    </source>
</evidence>
<evidence type="ECO:0000256" key="14">
    <source>
        <dbReference type="ARBA" id="ARBA00023002"/>
    </source>
</evidence>
<dbReference type="GO" id="GO:0015031">
    <property type="term" value="P:protein transport"/>
    <property type="evidence" value="ECO:0007669"/>
    <property type="project" value="UniProtKB-KW"/>
</dbReference>
<comment type="similarity">
    <text evidence="21">Belongs to the Dus family. Dus4 subfamily.</text>
</comment>
<keyword evidence="16 26" id="KW-0472">Membrane</keyword>
<dbReference type="EC" id="1.3.1.90" evidence="22"/>
<evidence type="ECO:0000256" key="23">
    <source>
        <dbReference type="ARBA" id="ARBA00073608"/>
    </source>
</evidence>
<evidence type="ECO:0000259" key="28">
    <source>
        <dbReference type="Pfam" id="PF05529"/>
    </source>
</evidence>
<reference evidence="30" key="1">
    <citation type="submission" date="2022-07" db="EMBL/GenBank/DDBJ databases">
        <title>Chromosome-level genome of Muraenolepis orangiensis.</title>
        <authorList>
            <person name="Kim J."/>
        </authorList>
    </citation>
    <scope>NUCLEOTIDE SEQUENCE</scope>
    <source>
        <strain evidence="30">KU_S4_2022</strain>
        <tissue evidence="30">Muscle</tissue>
    </source>
</reference>
<sequence length="497" mass="56209">MDTTHPNIVDMFEAGKVLKICAPMVRYSKLPFRTLVRRYDCDVCFSPMIVAADFMRSTKARDSEFTTNHSDRPLIVQFASSDAQTLADAACVVAPFSDGVDLNCGCPQRWAMSEGYGACLINKPDLVRDMVRLVRNQVAKPNYSTSIKIRIHKDLRRTVDLCQKAEAAGASWITVHGRTADERHQPVNYDAIQTIKDSVSVPVVANGDVRHPRDVEAMHRLTGVDGVMAARGLLANPAMFAGYEDTPLQCVWDWELSVEMTLQWTVVALFLYVEIGVLLILCLPFISATRWQKIFKLNIWNSMATFWNKVFLAMIIILIVLFLDAVREVRKYSNMEHGKDAKLNPNMFDHLHMKLFRAQRNLYISGFSLFLWLVMRRVITLINQLANLHDTSTALQMQADGNNQVAKKYMEDNELLKQTLMKGIGEKANTEGMELLKETVERLKGELKTSGDALKKSQSEAEATKGRSDGLAREYDRLLNEHQLLQNAQDSGDKKDN</sequence>
<comment type="caution">
    <text evidence="30">The sequence shown here is derived from an EMBL/GenBank/DDBJ whole genome shotgun (WGS) entry which is preliminary data.</text>
</comment>
<dbReference type="GO" id="GO:0102266">
    <property type="term" value="F:tRNA-dihydrouridine20a synthase activity"/>
    <property type="evidence" value="ECO:0007669"/>
    <property type="project" value="UniProtKB-EC"/>
</dbReference>
<comment type="cofactor">
    <cofactor evidence="1">
        <name>FMN</name>
        <dbReference type="ChEBI" id="CHEBI:58210"/>
    </cofactor>
</comment>
<dbReference type="InterPro" id="IPR018517">
    <property type="entry name" value="tRNA_hU_synthase_CS"/>
</dbReference>
<dbReference type="PANTHER" id="PTHR11082:SF31">
    <property type="entry name" value="TRNA-DIHYDROURIDINE(20A_20B) SYNTHASE [NAD(P)+]-LIKE"/>
    <property type="match status" value="1"/>
</dbReference>
<feature type="transmembrane region" description="Helical" evidence="26">
    <location>
        <begin position="362"/>
        <end position="379"/>
    </location>
</feature>
<evidence type="ECO:0000256" key="20">
    <source>
        <dbReference type="ARBA" id="ARBA00052996"/>
    </source>
</evidence>
<keyword evidence="11" id="KW-0256">Endoplasmic reticulum</keyword>
<evidence type="ECO:0000256" key="26">
    <source>
        <dbReference type="SAM" id="Phobius"/>
    </source>
</evidence>
<dbReference type="FunFam" id="3.20.20.70:FF:000100">
    <property type="entry name" value="tRNA-dihydrouridine synthase"/>
    <property type="match status" value="1"/>
</dbReference>
<evidence type="ECO:0000256" key="21">
    <source>
        <dbReference type="ARBA" id="ARBA00060741"/>
    </source>
</evidence>